<dbReference type="Pfam" id="PF00126">
    <property type="entry name" value="HTH_1"/>
    <property type="match status" value="1"/>
</dbReference>
<dbReference type="GO" id="GO:0003700">
    <property type="term" value="F:DNA-binding transcription factor activity"/>
    <property type="evidence" value="ECO:0007669"/>
    <property type="project" value="InterPro"/>
</dbReference>
<sequence length="301" mass="34600">MDIRQLRYFTTIVEEGQITRAAKKLHMAQPPLSQQLKALEEELSTLLIVRNGKNIELTAAGKVLYKRATNLLSQIDETIMEVKEVGEGLKGTLSIGSVKTCFSYLPERIRFFREKYSHVTFRLYEGDTYRLLQDLRNRHIEVAIVRLPFESELDDLSSLPLPPDHFVAVIPETWNYENTIRLEELSSMPLMLLQRVKGVGQYELVIEACRKYHYEPNIVCQCSDADMIMSLVREGVGASLLPRSVLRSFSMNGLKILELEELSIQSDSAVIWLKDRYISKSAVKFIETFKREHSLNISQVE</sequence>
<dbReference type="PROSITE" id="PS50931">
    <property type="entry name" value="HTH_LYSR"/>
    <property type="match status" value="1"/>
</dbReference>
<dbReference type="PRINTS" id="PR00039">
    <property type="entry name" value="HTHLYSR"/>
</dbReference>
<dbReference type="SUPFAM" id="SSF46785">
    <property type="entry name" value="Winged helix' DNA-binding domain"/>
    <property type="match status" value="1"/>
</dbReference>
<evidence type="ECO:0000259" key="5">
    <source>
        <dbReference type="PROSITE" id="PS50931"/>
    </source>
</evidence>
<organism evidence="6 7">
    <name type="scientific">Lysinibacillus sphaericus</name>
    <name type="common">Bacillus sphaericus</name>
    <dbReference type="NCBI Taxonomy" id="1421"/>
    <lineage>
        <taxon>Bacteria</taxon>
        <taxon>Bacillati</taxon>
        <taxon>Bacillota</taxon>
        <taxon>Bacilli</taxon>
        <taxon>Bacillales</taxon>
        <taxon>Bacillaceae</taxon>
        <taxon>Lysinibacillus</taxon>
    </lineage>
</organism>
<dbReference type="FunFam" id="1.10.10.10:FF:000001">
    <property type="entry name" value="LysR family transcriptional regulator"/>
    <property type="match status" value="1"/>
</dbReference>
<dbReference type="PANTHER" id="PTHR30346">
    <property type="entry name" value="TRANSCRIPTIONAL DUAL REGULATOR HCAR-RELATED"/>
    <property type="match status" value="1"/>
</dbReference>
<evidence type="ECO:0000256" key="2">
    <source>
        <dbReference type="ARBA" id="ARBA00023015"/>
    </source>
</evidence>
<protein>
    <submittedName>
        <fullName evidence="6">LysR family transcriptional regulator</fullName>
    </submittedName>
</protein>
<evidence type="ECO:0000313" key="7">
    <source>
        <dbReference type="Proteomes" id="UP000317944"/>
    </source>
</evidence>
<keyword evidence="4" id="KW-0804">Transcription</keyword>
<dbReference type="EMBL" id="SADV01000024">
    <property type="protein sequence ID" value="TQR28760.1"/>
    <property type="molecule type" value="Genomic_DNA"/>
</dbReference>
<dbReference type="Gene3D" id="3.40.190.290">
    <property type="match status" value="1"/>
</dbReference>
<keyword evidence="3" id="KW-0238">DNA-binding</keyword>
<dbReference type="CDD" id="cd05466">
    <property type="entry name" value="PBP2_LTTR_substrate"/>
    <property type="match status" value="1"/>
</dbReference>
<dbReference type="OrthoDB" id="9803735at2"/>
<dbReference type="Pfam" id="PF03466">
    <property type="entry name" value="LysR_substrate"/>
    <property type="match status" value="1"/>
</dbReference>
<proteinExistence type="inferred from homology"/>
<dbReference type="RefSeq" id="WP_142510398.1">
    <property type="nucleotide sequence ID" value="NZ_SADV01000024.1"/>
</dbReference>
<dbReference type="InterPro" id="IPR036388">
    <property type="entry name" value="WH-like_DNA-bd_sf"/>
</dbReference>
<reference evidence="6 7" key="1">
    <citation type="submission" date="2018-03" db="EMBL/GenBank/DDBJ databases">
        <title>Aerobic endospore-forming bacteria genome sequencing and assembly.</title>
        <authorList>
            <person name="Cavalcante D.A."/>
            <person name="Driks A."/>
            <person name="Putonti C."/>
            <person name="De-Souza M.T."/>
        </authorList>
    </citation>
    <scope>NUCLEOTIDE SEQUENCE [LARGE SCALE GENOMIC DNA]</scope>
    <source>
        <strain evidence="6 7">SDF0037</strain>
    </source>
</reference>
<name>A0A544U9G3_LYSSH</name>
<gene>
    <name evidence="6" type="ORF">C7Y47_20260</name>
</gene>
<dbReference type="SUPFAM" id="SSF53850">
    <property type="entry name" value="Periplasmic binding protein-like II"/>
    <property type="match status" value="1"/>
</dbReference>
<dbReference type="Proteomes" id="UP000317944">
    <property type="component" value="Unassembled WGS sequence"/>
</dbReference>
<dbReference type="PANTHER" id="PTHR30346:SF28">
    <property type="entry name" value="HTH-TYPE TRANSCRIPTIONAL REGULATOR CYNR"/>
    <property type="match status" value="1"/>
</dbReference>
<dbReference type="InterPro" id="IPR000847">
    <property type="entry name" value="LysR_HTH_N"/>
</dbReference>
<dbReference type="InterPro" id="IPR036390">
    <property type="entry name" value="WH_DNA-bd_sf"/>
</dbReference>
<feature type="domain" description="HTH lysR-type" evidence="5">
    <location>
        <begin position="1"/>
        <end position="58"/>
    </location>
</feature>
<evidence type="ECO:0000256" key="1">
    <source>
        <dbReference type="ARBA" id="ARBA00009437"/>
    </source>
</evidence>
<evidence type="ECO:0000256" key="3">
    <source>
        <dbReference type="ARBA" id="ARBA00023125"/>
    </source>
</evidence>
<comment type="caution">
    <text evidence="6">The sequence shown here is derived from an EMBL/GenBank/DDBJ whole genome shotgun (WGS) entry which is preliminary data.</text>
</comment>
<dbReference type="InterPro" id="IPR005119">
    <property type="entry name" value="LysR_subst-bd"/>
</dbReference>
<keyword evidence="2" id="KW-0805">Transcription regulation</keyword>
<evidence type="ECO:0000256" key="4">
    <source>
        <dbReference type="ARBA" id="ARBA00023163"/>
    </source>
</evidence>
<comment type="similarity">
    <text evidence="1">Belongs to the LysR transcriptional regulatory family.</text>
</comment>
<dbReference type="AlphaFoldDB" id="A0A544U9G3"/>
<evidence type="ECO:0000313" key="6">
    <source>
        <dbReference type="EMBL" id="TQR28760.1"/>
    </source>
</evidence>
<dbReference type="Gene3D" id="1.10.10.10">
    <property type="entry name" value="Winged helix-like DNA-binding domain superfamily/Winged helix DNA-binding domain"/>
    <property type="match status" value="1"/>
</dbReference>
<accession>A0A544U9G3</accession>
<dbReference type="GO" id="GO:0032993">
    <property type="term" value="C:protein-DNA complex"/>
    <property type="evidence" value="ECO:0007669"/>
    <property type="project" value="TreeGrafter"/>
</dbReference>
<dbReference type="GO" id="GO:0003677">
    <property type="term" value="F:DNA binding"/>
    <property type="evidence" value="ECO:0007669"/>
    <property type="project" value="UniProtKB-KW"/>
</dbReference>